<organism evidence="1 2">
    <name type="scientific">Rheinheimera baltica</name>
    <dbReference type="NCBI Taxonomy" id="67576"/>
    <lineage>
        <taxon>Bacteria</taxon>
        <taxon>Pseudomonadati</taxon>
        <taxon>Pseudomonadota</taxon>
        <taxon>Gammaproteobacteria</taxon>
        <taxon>Chromatiales</taxon>
        <taxon>Chromatiaceae</taxon>
        <taxon>Rheinheimera</taxon>
    </lineage>
</organism>
<evidence type="ECO:0000313" key="1">
    <source>
        <dbReference type="EMBL" id="MDP5138476.1"/>
    </source>
</evidence>
<dbReference type="EMBL" id="JAPJDZ010000172">
    <property type="protein sequence ID" value="MDP5138476.1"/>
    <property type="molecule type" value="Genomic_DNA"/>
</dbReference>
<comment type="caution">
    <text evidence="1">The sequence shown here is derived from an EMBL/GenBank/DDBJ whole genome shotgun (WGS) entry which is preliminary data.</text>
</comment>
<proteinExistence type="predicted"/>
<gene>
    <name evidence="1" type="ORF">ORJ04_21235</name>
</gene>
<dbReference type="RefSeq" id="WP_305977598.1">
    <property type="nucleotide sequence ID" value="NZ_JAPJDZ010000172.1"/>
</dbReference>
<reference evidence="1 2" key="1">
    <citation type="submission" date="2022-11" db="EMBL/GenBank/DDBJ databases">
        <title>Viruses from the air-sea interface of a natural surface slick.</title>
        <authorList>
            <person name="Rahlff J."/>
            <person name="Holmfeldt K."/>
        </authorList>
    </citation>
    <scope>NUCLEOTIDE SEQUENCE [LARGE SCALE GENOMIC DNA]</scope>
    <source>
        <strain evidence="1 2">SMS4</strain>
    </source>
</reference>
<sequence>MLGSAILLGVGGATGVNENSVAFDGESLYMASGDALYSLSLPSLELNWCMKVDFATCFGVFWLQYRNCLLTWGELEIGCYTQMGEKMWSSSGPDIFTEGLELHEDIATVTDFNGDVHNINLSNGVISSANT</sequence>
<keyword evidence="2" id="KW-1185">Reference proteome</keyword>
<dbReference type="Proteomes" id="UP001231109">
    <property type="component" value="Unassembled WGS sequence"/>
</dbReference>
<protein>
    <submittedName>
        <fullName evidence="1">Uncharacterized protein</fullName>
    </submittedName>
</protein>
<evidence type="ECO:0000313" key="2">
    <source>
        <dbReference type="Proteomes" id="UP001231109"/>
    </source>
</evidence>
<accession>A0ABT9I4Z3</accession>
<name>A0ABT9I4Z3_9GAMM</name>